<feature type="domain" description="At2g23090-like zinc-binding" evidence="3">
    <location>
        <begin position="37"/>
        <end position="79"/>
    </location>
</feature>
<dbReference type="Pfam" id="PF04419">
    <property type="entry name" value="SERF-like_N"/>
    <property type="match status" value="1"/>
</dbReference>
<dbReference type="InParanoid" id="A0A1Y1Z7H8"/>
<name>A0A1Y1Z7H8_9FUNG</name>
<dbReference type="PANTHER" id="PTHR33788">
    <property type="entry name" value="OS07G0114300 PROTEIN"/>
    <property type="match status" value="1"/>
</dbReference>
<evidence type="ECO:0000313" key="5">
    <source>
        <dbReference type="Proteomes" id="UP000193498"/>
    </source>
</evidence>
<evidence type="ECO:0000313" key="4">
    <source>
        <dbReference type="EMBL" id="ORY05765.1"/>
    </source>
</evidence>
<dbReference type="InterPro" id="IPR039713">
    <property type="entry name" value="At2g23090-like"/>
</dbReference>
<dbReference type="SUPFAM" id="SSF118359">
    <property type="entry name" value="Expressed protein At2g23090/F21P24.15"/>
    <property type="match status" value="1"/>
</dbReference>
<dbReference type="Proteomes" id="UP000193498">
    <property type="component" value="Unassembled WGS sequence"/>
</dbReference>
<evidence type="ECO:0000259" key="3">
    <source>
        <dbReference type="Pfam" id="PF12907"/>
    </source>
</evidence>
<feature type="domain" description="Small EDRK-rich factor-like N-terminal" evidence="2">
    <location>
        <begin position="1"/>
        <end position="34"/>
    </location>
</feature>
<protein>
    <submittedName>
        <fullName evidence="4">DUF1909-domain-containing protein</fullName>
    </submittedName>
</protein>
<dbReference type="OrthoDB" id="370932at2759"/>
<comment type="caution">
    <text evidence="4">The sequence shown here is derived from an EMBL/GenBank/DDBJ whole genome shotgun (WGS) entry which is preliminary data.</text>
</comment>
<organism evidence="4 5">
    <name type="scientific">Basidiobolus meristosporus CBS 931.73</name>
    <dbReference type="NCBI Taxonomy" id="1314790"/>
    <lineage>
        <taxon>Eukaryota</taxon>
        <taxon>Fungi</taxon>
        <taxon>Fungi incertae sedis</taxon>
        <taxon>Zoopagomycota</taxon>
        <taxon>Entomophthoromycotina</taxon>
        <taxon>Basidiobolomycetes</taxon>
        <taxon>Basidiobolales</taxon>
        <taxon>Basidiobolaceae</taxon>
        <taxon>Basidiobolus</taxon>
    </lineage>
</organism>
<evidence type="ECO:0000259" key="2">
    <source>
        <dbReference type="Pfam" id="PF04419"/>
    </source>
</evidence>
<proteinExistence type="predicted"/>
<feature type="region of interest" description="Disordered" evidence="1">
    <location>
        <begin position="1"/>
        <end position="23"/>
    </location>
</feature>
<dbReference type="InterPro" id="IPR026939">
    <property type="entry name" value="ZNF706/At2g23090_sf"/>
</dbReference>
<evidence type="ECO:0000256" key="1">
    <source>
        <dbReference type="SAM" id="MobiDB-lite"/>
    </source>
</evidence>
<dbReference type="PANTHER" id="PTHR33788:SF1">
    <property type="entry name" value="ZINC-BINDING PROTEIN"/>
    <property type="match status" value="1"/>
</dbReference>
<dbReference type="AlphaFoldDB" id="A0A1Y1Z7H8"/>
<dbReference type="InterPro" id="IPR039438">
    <property type="entry name" value="At2g23090-like_Znf"/>
</dbReference>
<keyword evidence="5" id="KW-1185">Reference proteome</keyword>
<reference evidence="4 5" key="1">
    <citation type="submission" date="2016-07" db="EMBL/GenBank/DDBJ databases">
        <title>Pervasive Adenine N6-methylation of Active Genes in Fungi.</title>
        <authorList>
            <consortium name="DOE Joint Genome Institute"/>
            <person name="Mondo S.J."/>
            <person name="Dannebaum R.O."/>
            <person name="Kuo R.C."/>
            <person name="Labutti K."/>
            <person name="Haridas S."/>
            <person name="Kuo A."/>
            <person name="Salamov A."/>
            <person name="Ahrendt S.R."/>
            <person name="Lipzen A."/>
            <person name="Sullivan W."/>
            <person name="Andreopoulos W.B."/>
            <person name="Clum A."/>
            <person name="Lindquist E."/>
            <person name="Daum C."/>
            <person name="Ramamoorthy G.K."/>
            <person name="Gryganskyi A."/>
            <person name="Culley D."/>
            <person name="Magnuson J.K."/>
            <person name="James T.Y."/>
            <person name="O'Malley M.A."/>
            <person name="Stajich J.E."/>
            <person name="Spatafora J.W."/>
            <person name="Visel A."/>
            <person name="Grigoriev I.V."/>
        </authorList>
    </citation>
    <scope>NUCLEOTIDE SEQUENCE [LARGE SCALE GENOMIC DNA]</scope>
    <source>
        <strain evidence="4 5">CBS 931.73</strain>
    </source>
</reference>
<accession>A0A1Y1Z7H8</accession>
<dbReference type="InterPro" id="IPR007513">
    <property type="entry name" value="SERF-like_N"/>
</dbReference>
<dbReference type="Pfam" id="PF12907">
    <property type="entry name" value="zf-met2"/>
    <property type="match status" value="1"/>
</dbReference>
<sequence length="85" mass="9446">MGNGQKAQQKRERNAKMAKANTNTSQLKANAAAKSIICQTCRQTFLCTVREKAFTFSFLSLAEHAENKHSKTTAECFPGFVEMSK</sequence>
<dbReference type="EMBL" id="MCFE01000022">
    <property type="protein sequence ID" value="ORY05765.1"/>
    <property type="molecule type" value="Genomic_DNA"/>
</dbReference>
<gene>
    <name evidence="4" type="ORF">K493DRAFT_274793</name>
</gene>
<dbReference type="Gene3D" id="4.10.1050.10">
    <property type="entry name" value="At2g23090-like"/>
    <property type="match status" value="1"/>
</dbReference>